<organism evidence="2 3">
    <name type="scientific">Exiguobacterium antarcticum</name>
    <dbReference type="NCBI Taxonomy" id="132920"/>
    <lineage>
        <taxon>Bacteria</taxon>
        <taxon>Bacillati</taxon>
        <taxon>Bacillota</taxon>
        <taxon>Bacilli</taxon>
        <taxon>Bacillales</taxon>
        <taxon>Bacillales Family XII. Incertae Sedis</taxon>
        <taxon>Exiguobacterium</taxon>
    </lineage>
</organism>
<evidence type="ECO:0000313" key="3">
    <source>
        <dbReference type="Proteomes" id="UP001243286"/>
    </source>
</evidence>
<dbReference type="PANTHER" id="PTHR33498:SF1">
    <property type="entry name" value="TRANSPOSASE FOR INSERTION SEQUENCE ELEMENT IS1557"/>
    <property type="match status" value="1"/>
</dbReference>
<dbReference type="RefSeq" id="WP_282356528.1">
    <property type="nucleotide sequence ID" value="NZ_JASBQV010000015.1"/>
</dbReference>
<evidence type="ECO:0000313" key="2">
    <source>
        <dbReference type="EMBL" id="MDI3235376.1"/>
    </source>
</evidence>
<keyword evidence="3" id="KW-1185">Reference proteome</keyword>
<sequence length="137" mass="16047">HHHVRVIDRALACRPEALALEDREVAHSCILEDSFTRDLYQGLQHIRYVLKATCDGQACRRLKDWLERYQFHPCGPLAKIAKAIRGREEAMRQTIVSTLSNGKMEGTNNKIKLIKRRGYGYRNLERFFLRLRLELGR</sequence>
<dbReference type="InterPro" id="IPR002560">
    <property type="entry name" value="Transposase_DDE"/>
</dbReference>
<dbReference type="EMBL" id="JASBQV010000015">
    <property type="protein sequence ID" value="MDI3235376.1"/>
    <property type="molecule type" value="Genomic_DNA"/>
</dbReference>
<proteinExistence type="predicted"/>
<name>A0ABT6R523_9BACL</name>
<feature type="non-terminal residue" evidence="2">
    <location>
        <position position="1"/>
    </location>
</feature>
<gene>
    <name evidence="2" type="ORF">QK289_10185</name>
</gene>
<protein>
    <submittedName>
        <fullName evidence="2">Transposase</fullName>
    </submittedName>
</protein>
<evidence type="ECO:0000259" key="1">
    <source>
        <dbReference type="Pfam" id="PF01610"/>
    </source>
</evidence>
<comment type="caution">
    <text evidence="2">The sequence shown here is derived from an EMBL/GenBank/DDBJ whole genome shotgun (WGS) entry which is preliminary data.</text>
</comment>
<dbReference type="Pfam" id="PF01610">
    <property type="entry name" value="DDE_Tnp_ISL3"/>
    <property type="match status" value="1"/>
</dbReference>
<reference evidence="2 3" key="1">
    <citation type="submission" date="2023-04" db="EMBL/GenBank/DDBJ databases">
        <title>Antarctic isolates genomes.</title>
        <authorList>
            <person name="Dimov S.G."/>
        </authorList>
    </citation>
    <scope>NUCLEOTIDE SEQUENCE [LARGE SCALE GENOMIC DNA]</scope>
    <source>
        <strain evidence="2 3">AL19</strain>
    </source>
</reference>
<accession>A0ABT6R523</accession>
<feature type="domain" description="Transposase IS204/IS1001/IS1096/IS1165 DDE" evidence="1">
    <location>
        <begin position="12"/>
        <end position="131"/>
    </location>
</feature>
<dbReference type="PANTHER" id="PTHR33498">
    <property type="entry name" value="TRANSPOSASE FOR INSERTION SEQUENCE ELEMENT IS1557"/>
    <property type="match status" value="1"/>
</dbReference>
<dbReference type="Proteomes" id="UP001243286">
    <property type="component" value="Unassembled WGS sequence"/>
</dbReference>
<dbReference type="InterPro" id="IPR047951">
    <property type="entry name" value="Transpos_ISL3"/>
</dbReference>